<dbReference type="Proteomes" id="UP000254893">
    <property type="component" value="Unassembled WGS sequence"/>
</dbReference>
<accession>A0A380BA44</accession>
<dbReference type="Pfam" id="PF12080">
    <property type="entry name" value="GldM_4th"/>
    <property type="match status" value="1"/>
</dbReference>
<feature type="domain" description="Gliding motility-associated protein GldM C-terminal" evidence="1">
    <location>
        <begin position="399"/>
        <end position="506"/>
    </location>
</feature>
<organism evidence="5 6">
    <name type="scientific">Sphingobacterium spiritivorum</name>
    <name type="common">Flavobacterium spiritivorum</name>
    <dbReference type="NCBI Taxonomy" id="258"/>
    <lineage>
        <taxon>Bacteria</taxon>
        <taxon>Pseudomonadati</taxon>
        <taxon>Bacteroidota</taxon>
        <taxon>Sphingobacteriia</taxon>
        <taxon>Sphingobacteriales</taxon>
        <taxon>Sphingobacteriaceae</taxon>
        <taxon>Sphingobacterium</taxon>
    </lineage>
</organism>
<dbReference type="Pfam" id="PF21601">
    <property type="entry name" value="GldM_2nd"/>
    <property type="match status" value="1"/>
</dbReference>
<sequence>MAGHRETPRQKMIGILYLVLLGLVALNVSDSILDAFKNLANSLSTSTQNTQAGIDNMFLSFRETKMKENPERARPILEKAEKAQQLTAKLTAYVDELKTLLAQEGGGEDSETGDLIKRNNTDIAYRLMITEKRGKQLRDMINSTKDELEKLTNKEVSFSLFAQDPAPRAGIKRTWEDSNFGDGIPLTAAITALEKIKADAKNTESAVVKHIFGKMDQAVVNLDRFSAVAVAPTSYLIQGQPYTAKVFLTAYDSKSNPSISVNGGALNVKDGQGLYSVNTSSVGEFKWQGKILVKQTDGTMKEYLTEPMTYQVAKPSAVVSPDAMNVLYIGVSNPISVSAPGIPMSSIQVAGNGVTISGSGGKYSAKVTTPGKATVSVSAKIDGKVQQLGTTEFRVKRIPKPAARVAGKTGGAISAAQLRGQNVVSAALDNFEFDAKFSITKFNMYILKPRVDPIGPYQSSGSSFSAQMKTGLGAITPGTLVAIYNIVGVGPDGVAQNLDPISFQVTN</sequence>
<evidence type="ECO:0000259" key="1">
    <source>
        <dbReference type="Pfam" id="PF12080"/>
    </source>
</evidence>
<feature type="domain" description="Gliding motility-associated protein GldM N-terminal" evidence="2">
    <location>
        <begin position="32"/>
        <end position="212"/>
    </location>
</feature>
<dbReference type="InterPro" id="IPR048405">
    <property type="entry name" value="GldM_Ig-like-1"/>
</dbReference>
<name>A0A380BA44_SPHSI</name>
<gene>
    <name evidence="5" type="ORF">NCTC11388_00479</name>
</gene>
<dbReference type="InterPro" id="IPR019859">
    <property type="entry name" value="Motility-assoc_prot_GldM"/>
</dbReference>
<evidence type="ECO:0000313" key="5">
    <source>
        <dbReference type="EMBL" id="SUI97866.1"/>
    </source>
</evidence>
<dbReference type="AlphaFoldDB" id="A0A380BA44"/>
<evidence type="ECO:0000313" key="6">
    <source>
        <dbReference type="Proteomes" id="UP000254893"/>
    </source>
</evidence>
<evidence type="ECO:0000259" key="4">
    <source>
        <dbReference type="Pfam" id="PF21602"/>
    </source>
</evidence>
<evidence type="ECO:0000259" key="3">
    <source>
        <dbReference type="Pfam" id="PF21601"/>
    </source>
</evidence>
<dbReference type="EMBL" id="UGYW01000001">
    <property type="protein sequence ID" value="SUI97866.1"/>
    <property type="molecule type" value="Genomic_DNA"/>
</dbReference>
<protein>
    <submittedName>
        <fullName evidence="5">Gliding motility-associated protein GldM</fullName>
    </submittedName>
</protein>
<dbReference type="Pfam" id="PF12081">
    <property type="entry name" value="GldM_1st"/>
    <property type="match status" value="1"/>
</dbReference>
<dbReference type="InterPro" id="IPR048406">
    <property type="entry name" value="GldM_Ig-like-2"/>
</dbReference>
<dbReference type="Pfam" id="PF21602">
    <property type="entry name" value="GldM_3rd"/>
    <property type="match status" value="1"/>
</dbReference>
<feature type="domain" description="Gliding motility-associated protein GldM first immunoglobulin-like" evidence="3">
    <location>
        <begin position="217"/>
        <end position="314"/>
    </location>
</feature>
<evidence type="ECO:0000259" key="2">
    <source>
        <dbReference type="Pfam" id="PF12081"/>
    </source>
</evidence>
<dbReference type="NCBIfam" id="TIGR03517">
    <property type="entry name" value="GldM_gliding"/>
    <property type="match status" value="1"/>
</dbReference>
<dbReference type="InterPro" id="IPR022719">
    <property type="entry name" value="Motility-assoc_prot_GldM_C"/>
</dbReference>
<feature type="domain" description="Gliding motility-associated protein GldM second immunoglobulin-like" evidence="4">
    <location>
        <begin position="316"/>
        <end position="396"/>
    </location>
</feature>
<dbReference type="RefSeq" id="WP_115168931.1">
    <property type="nucleotide sequence ID" value="NZ_UGYW01000001.1"/>
</dbReference>
<dbReference type="InterPro" id="IPR022720">
    <property type="entry name" value="Motility-assoc_prot_GldM_N"/>
</dbReference>
<proteinExistence type="predicted"/>
<reference evidence="5 6" key="1">
    <citation type="submission" date="2018-06" db="EMBL/GenBank/DDBJ databases">
        <authorList>
            <consortium name="Pathogen Informatics"/>
            <person name="Doyle S."/>
        </authorList>
    </citation>
    <scope>NUCLEOTIDE SEQUENCE [LARGE SCALE GENOMIC DNA]</scope>
    <source>
        <strain evidence="5 6">NCTC11388</strain>
    </source>
</reference>